<keyword evidence="2" id="KW-1185">Reference proteome</keyword>
<reference evidence="1 2" key="1">
    <citation type="journal article" date="2010" name="Stand. Genomic Sci.">
        <title>Complete genome sequence of Methanoplanus petrolearius type strain (SEBR 4847).</title>
        <authorList>
            <person name="Brambilla E."/>
            <person name="Djao O.D."/>
            <person name="Daligault H."/>
            <person name="Lapidus A."/>
            <person name="Lucas S."/>
            <person name="Hammon N."/>
            <person name="Nolan M."/>
            <person name="Tice H."/>
            <person name="Cheng J.F."/>
            <person name="Han C."/>
            <person name="Tapia R."/>
            <person name="Goodwin L."/>
            <person name="Pitluck S."/>
            <person name="Liolios K."/>
            <person name="Ivanova N."/>
            <person name="Mavromatis K."/>
            <person name="Mikhailova N."/>
            <person name="Pati A."/>
            <person name="Chen A."/>
            <person name="Palaniappan K."/>
            <person name="Land M."/>
            <person name="Hauser L."/>
            <person name="Chang Y.J."/>
            <person name="Jeffries C.D."/>
            <person name="Rohde M."/>
            <person name="Spring S."/>
            <person name="Sikorski J."/>
            <person name="Goker M."/>
            <person name="Woyke T."/>
            <person name="Bristow J."/>
            <person name="Eisen J.A."/>
            <person name="Markowitz V."/>
            <person name="Hugenholtz P."/>
            <person name="Kyrpides N.C."/>
            <person name="Klenk H.P."/>
        </authorList>
    </citation>
    <scope>NUCLEOTIDE SEQUENCE [LARGE SCALE GENOMIC DNA]</scope>
    <source>
        <strain evidence="2">DSM 11571 / OCM 486 / SEBR 4847</strain>
    </source>
</reference>
<name>E1RKA7_METP4</name>
<dbReference type="HOGENOM" id="CLU_1850653_0_0_2"/>
<dbReference type="KEGG" id="mpi:Mpet_2172"/>
<evidence type="ECO:0000313" key="1">
    <source>
        <dbReference type="EMBL" id="ADN36920.1"/>
    </source>
</evidence>
<dbReference type="STRING" id="679926.Mpet_2172"/>
<sequence length="138" mass="15724">MRRVYFRFPLRCDLDFVAEEPFMTVISRIGSFDGEHITKKVGNELVKLDLQVFVAKDKTGFDKIENIPGFYDTTTDTVDFRIMFNETILTGERRIPRSTTSFLVKVEEKGMACDCYIAKEGVAGNVDALDLKNLILGR</sequence>
<dbReference type="eggNOG" id="arCOG06570">
    <property type="taxonomic scope" value="Archaea"/>
</dbReference>
<accession>E1RKA7</accession>
<protein>
    <submittedName>
        <fullName evidence="1">Uncharacterized protein</fullName>
    </submittedName>
</protein>
<dbReference type="AlphaFoldDB" id="E1RKA7"/>
<evidence type="ECO:0000313" key="2">
    <source>
        <dbReference type="Proteomes" id="UP000006565"/>
    </source>
</evidence>
<organism evidence="1 2">
    <name type="scientific">Methanolacinia petrolearia (strain DSM 11571 / OCM 486 / SEBR 4847)</name>
    <name type="common">Methanoplanus petrolearius</name>
    <dbReference type="NCBI Taxonomy" id="679926"/>
    <lineage>
        <taxon>Archaea</taxon>
        <taxon>Methanobacteriati</taxon>
        <taxon>Methanobacteriota</taxon>
        <taxon>Stenosarchaea group</taxon>
        <taxon>Methanomicrobia</taxon>
        <taxon>Methanomicrobiales</taxon>
        <taxon>Methanomicrobiaceae</taxon>
        <taxon>Methanolacinia</taxon>
    </lineage>
</organism>
<proteinExistence type="predicted"/>
<dbReference type="OrthoDB" id="104780at2157"/>
<gene>
    <name evidence="1" type="ordered locus">Mpet_2172</name>
</gene>
<dbReference type="EMBL" id="CP002117">
    <property type="protein sequence ID" value="ADN36920.1"/>
    <property type="molecule type" value="Genomic_DNA"/>
</dbReference>
<dbReference type="Proteomes" id="UP000006565">
    <property type="component" value="Chromosome"/>
</dbReference>